<proteinExistence type="predicted"/>
<feature type="compositionally biased region" description="Basic and acidic residues" evidence="1">
    <location>
        <begin position="81"/>
        <end position="94"/>
    </location>
</feature>
<evidence type="ECO:0000256" key="1">
    <source>
        <dbReference type="SAM" id="MobiDB-lite"/>
    </source>
</evidence>
<feature type="compositionally biased region" description="Basic and acidic residues" evidence="1">
    <location>
        <begin position="171"/>
        <end position="185"/>
    </location>
</feature>
<feature type="compositionally biased region" description="Low complexity" evidence="1">
    <location>
        <begin position="121"/>
        <end position="140"/>
    </location>
</feature>
<organism evidence="2">
    <name type="scientific">Pyricularia oryzae (strain Y34)</name>
    <name type="common">Rice blast fungus</name>
    <name type="synonym">Magnaporthe oryzae</name>
    <dbReference type="NCBI Taxonomy" id="1143189"/>
    <lineage>
        <taxon>Eukaryota</taxon>
        <taxon>Fungi</taxon>
        <taxon>Dikarya</taxon>
        <taxon>Ascomycota</taxon>
        <taxon>Pezizomycotina</taxon>
        <taxon>Sordariomycetes</taxon>
        <taxon>Sordariomycetidae</taxon>
        <taxon>Magnaporthales</taxon>
        <taxon>Pyriculariaceae</taxon>
        <taxon>Pyricularia</taxon>
    </lineage>
</organism>
<accession>A0AA97PGX4</accession>
<gene>
    <name evidence="2" type="ORF">OOU_Y34scaffold00789g4</name>
</gene>
<feature type="compositionally biased region" description="Basic and acidic residues" evidence="1">
    <location>
        <begin position="143"/>
        <end position="152"/>
    </location>
</feature>
<feature type="region of interest" description="Disordered" evidence="1">
    <location>
        <begin position="25"/>
        <end position="220"/>
    </location>
</feature>
<dbReference type="EMBL" id="JH793102">
    <property type="protein sequence ID" value="ELQ34204.1"/>
    <property type="molecule type" value="Genomic_DNA"/>
</dbReference>
<feature type="compositionally biased region" description="Polar residues" evidence="1">
    <location>
        <begin position="156"/>
        <end position="170"/>
    </location>
</feature>
<name>A0AA97PGX4_PYRO3</name>
<sequence length="220" mass="22620">MASAARSRLPLALGVFSVVGGGLYWQTAGGRQQPKSRDDGDSKVSSTMQQIAGTGGSRARSQGDMQHDTKDTRIFSSASDVRSKRNPDKERTGEKSQAAVLEDAAGNSKTAGLGGGGSGKGSSSSSSSSDKSGEDGSSSSNKMEGRPKRDSEGTAWATTAQSAKDGGSQSLKEDKPISQKEREQRASFSPAGGGAKTGTPKEKDSSSIPQGKNFAEPNRA</sequence>
<reference evidence="2" key="1">
    <citation type="journal article" date="2012" name="PLoS Genet.">
        <title>Comparative analysis of the genomes of two field isolates of the rice blast fungus Magnaporthe oryzae.</title>
        <authorList>
            <person name="Xue M."/>
            <person name="Yang J."/>
            <person name="Li Z."/>
            <person name="Hu S."/>
            <person name="Yao N."/>
            <person name="Dean R.A."/>
            <person name="Zhao W."/>
            <person name="Shen M."/>
            <person name="Zhang H."/>
            <person name="Li C."/>
            <person name="Liu L."/>
            <person name="Cao L."/>
            <person name="Xu X."/>
            <person name="Xing Y."/>
            <person name="Hsiang T."/>
            <person name="Zhang Z."/>
            <person name="Xu J.R."/>
            <person name="Peng Y.L."/>
        </authorList>
    </citation>
    <scope>NUCLEOTIDE SEQUENCE</scope>
    <source>
        <strain evidence="2">Y34</strain>
    </source>
</reference>
<feature type="compositionally biased region" description="Polar residues" evidence="1">
    <location>
        <begin position="43"/>
        <end position="52"/>
    </location>
</feature>
<dbReference type="AlphaFoldDB" id="A0AA97PGX4"/>
<protein>
    <submittedName>
        <fullName evidence="2">Uncharacterized protein</fullName>
    </submittedName>
</protein>
<evidence type="ECO:0000313" key="2">
    <source>
        <dbReference type="EMBL" id="ELQ34204.1"/>
    </source>
</evidence>
<dbReference type="Proteomes" id="UP000011086">
    <property type="component" value="Unassembled WGS sequence"/>
</dbReference>